<sequence>MADPGKELEPRKRFPLVVADKRAHHEAGIKRILGVTVPGTAAYAALSLELFPIAWVALPATILALLVLRPWNSLKYWVRKEDYREGDYSQLYYVSMFAPTIGSALSPALVGLFDDANGTFFHLPEAVTRSLGFVALWLLMIVGVSLTWRSLETFSYRIGKRRTRQLLDADHRIDDITADALDLAAANKELLATLVALGAVDGQWLHIKQLARHLDTSLDKLEAPIEELDERSLLDVRRSALEKPLKKWKLSVSPFGLRVLNHVDRR</sequence>
<feature type="transmembrane region" description="Helical" evidence="1">
    <location>
        <begin position="91"/>
        <end position="113"/>
    </location>
</feature>
<keyword evidence="1" id="KW-0812">Transmembrane</keyword>
<keyword evidence="3" id="KW-1185">Reference proteome</keyword>
<dbReference type="KEGG" id="cik:H0194_03110"/>
<feature type="transmembrane region" description="Helical" evidence="1">
    <location>
        <begin position="133"/>
        <end position="151"/>
    </location>
</feature>
<organism evidence="2 3">
    <name type="scientific">Corynebacterium incognita</name>
    <dbReference type="NCBI Taxonomy" id="2754725"/>
    <lineage>
        <taxon>Bacteria</taxon>
        <taxon>Bacillati</taxon>
        <taxon>Actinomycetota</taxon>
        <taxon>Actinomycetes</taxon>
        <taxon>Mycobacteriales</taxon>
        <taxon>Corynebacteriaceae</taxon>
        <taxon>Corynebacterium</taxon>
    </lineage>
</organism>
<dbReference type="Proteomes" id="UP000515743">
    <property type="component" value="Chromosome"/>
</dbReference>
<name>A0A7G7CR09_9CORY</name>
<proteinExistence type="predicted"/>
<keyword evidence="1" id="KW-1133">Transmembrane helix</keyword>
<dbReference type="EMBL" id="CP059404">
    <property type="protein sequence ID" value="QNE90025.1"/>
    <property type="molecule type" value="Genomic_DNA"/>
</dbReference>
<evidence type="ECO:0000313" key="2">
    <source>
        <dbReference type="EMBL" id="QNE90025.1"/>
    </source>
</evidence>
<evidence type="ECO:0000313" key="3">
    <source>
        <dbReference type="Proteomes" id="UP000515743"/>
    </source>
</evidence>
<gene>
    <name evidence="2" type="ORF">H0194_03110</name>
</gene>
<reference evidence="2 3" key="1">
    <citation type="submission" date="2020-07" db="EMBL/GenBank/DDBJ databases">
        <title>Complete genome and description of Corynebacterium incognita strain Marseille-Q3630 sp. nov.</title>
        <authorList>
            <person name="Boxberger M."/>
        </authorList>
    </citation>
    <scope>NUCLEOTIDE SEQUENCE [LARGE SCALE GENOMIC DNA]</scope>
    <source>
        <strain evidence="2 3">Marseille-Q3630</strain>
    </source>
</reference>
<accession>A0A7G7CR09</accession>
<dbReference type="AlphaFoldDB" id="A0A7G7CR09"/>
<keyword evidence="1" id="KW-0472">Membrane</keyword>
<evidence type="ECO:0000256" key="1">
    <source>
        <dbReference type="SAM" id="Phobius"/>
    </source>
</evidence>
<protein>
    <submittedName>
        <fullName evidence="2">Uncharacterized protein</fullName>
    </submittedName>
</protein>
<feature type="transmembrane region" description="Helical" evidence="1">
    <location>
        <begin position="53"/>
        <end position="71"/>
    </location>
</feature>
<dbReference type="RefSeq" id="WP_185176399.1">
    <property type="nucleotide sequence ID" value="NZ_CP059404.1"/>
</dbReference>